<accession>A0A6A6JY03</accession>
<keyword evidence="2" id="KW-0521">NADP</keyword>
<keyword evidence="5" id="KW-1185">Reference proteome</keyword>
<dbReference type="Pfam" id="PF13561">
    <property type="entry name" value="adh_short_C2"/>
    <property type="match status" value="1"/>
</dbReference>
<dbReference type="Proteomes" id="UP000800097">
    <property type="component" value="Unassembled WGS sequence"/>
</dbReference>
<evidence type="ECO:0000313" key="4">
    <source>
        <dbReference type="EMBL" id="KAF2280963.1"/>
    </source>
</evidence>
<keyword evidence="3" id="KW-0560">Oxidoreductase</keyword>
<dbReference type="PRINTS" id="PR00081">
    <property type="entry name" value="GDHRDH"/>
</dbReference>
<name>A0A6A6JY03_WESOR</name>
<evidence type="ECO:0000256" key="2">
    <source>
        <dbReference type="ARBA" id="ARBA00022857"/>
    </source>
</evidence>
<reference evidence="4" key="1">
    <citation type="journal article" date="2020" name="Stud. Mycol.">
        <title>101 Dothideomycetes genomes: a test case for predicting lifestyles and emergence of pathogens.</title>
        <authorList>
            <person name="Haridas S."/>
            <person name="Albert R."/>
            <person name="Binder M."/>
            <person name="Bloem J."/>
            <person name="Labutti K."/>
            <person name="Salamov A."/>
            <person name="Andreopoulos B."/>
            <person name="Baker S."/>
            <person name="Barry K."/>
            <person name="Bills G."/>
            <person name="Bluhm B."/>
            <person name="Cannon C."/>
            <person name="Castanera R."/>
            <person name="Culley D."/>
            <person name="Daum C."/>
            <person name="Ezra D."/>
            <person name="Gonzalez J."/>
            <person name="Henrissat B."/>
            <person name="Kuo A."/>
            <person name="Liang C."/>
            <person name="Lipzen A."/>
            <person name="Lutzoni F."/>
            <person name="Magnuson J."/>
            <person name="Mondo S."/>
            <person name="Nolan M."/>
            <person name="Ohm R."/>
            <person name="Pangilinan J."/>
            <person name="Park H.-J."/>
            <person name="Ramirez L."/>
            <person name="Alfaro M."/>
            <person name="Sun H."/>
            <person name="Tritt A."/>
            <person name="Yoshinaga Y."/>
            <person name="Zwiers L.-H."/>
            <person name="Turgeon B."/>
            <person name="Goodwin S."/>
            <person name="Spatafora J."/>
            <person name="Crous P."/>
            <person name="Grigoriev I."/>
        </authorList>
    </citation>
    <scope>NUCLEOTIDE SEQUENCE</scope>
    <source>
        <strain evidence="4">CBS 379.55</strain>
    </source>
</reference>
<dbReference type="OrthoDB" id="47007at2759"/>
<evidence type="ECO:0000256" key="3">
    <source>
        <dbReference type="ARBA" id="ARBA00023002"/>
    </source>
</evidence>
<evidence type="ECO:0000313" key="5">
    <source>
        <dbReference type="Proteomes" id="UP000800097"/>
    </source>
</evidence>
<organism evidence="4 5">
    <name type="scientific">Westerdykella ornata</name>
    <dbReference type="NCBI Taxonomy" id="318751"/>
    <lineage>
        <taxon>Eukaryota</taxon>
        <taxon>Fungi</taxon>
        <taxon>Dikarya</taxon>
        <taxon>Ascomycota</taxon>
        <taxon>Pezizomycotina</taxon>
        <taxon>Dothideomycetes</taxon>
        <taxon>Pleosporomycetidae</taxon>
        <taxon>Pleosporales</taxon>
        <taxon>Sporormiaceae</taxon>
        <taxon>Westerdykella</taxon>
    </lineage>
</organism>
<protein>
    <submittedName>
        <fullName evidence="4">NAD(P)-binding protein</fullName>
    </submittedName>
</protein>
<dbReference type="RefSeq" id="XP_033658500.1">
    <property type="nucleotide sequence ID" value="XM_033797355.1"/>
</dbReference>
<dbReference type="GeneID" id="54550530"/>
<proteinExistence type="inferred from homology"/>
<sequence>MASSNLTRPHLPQSVSELSIHANAVPRPSTPKSLAQLSPNGPLPVFRLSGLVALITGGAGKIGHETARRLLREGANVCLVDISAEALRAVVEDLKNLLQTGQAVRSRILTIVADVTVEQAVEEAMRKTVAAFGRLDTAFLGAGVPYASHVPKSIFETTEEDYEKIMPLNVKSAFLGLKHAALVMRELGHGGSIILASSIVGLRGSPGYVLDATSKAALNGLAATAANELGPYGIRVNTIHPSGLASTISETVETQEELESMKNAIPLGRFARVDDIASVVAFLASEDSKFMTGGDLKVDGGILSG</sequence>
<dbReference type="CDD" id="cd05233">
    <property type="entry name" value="SDR_c"/>
    <property type="match status" value="1"/>
</dbReference>
<gene>
    <name evidence="4" type="ORF">EI97DRAFT_429054</name>
</gene>
<dbReference type="PANTHER" id="PTHR24321">
    <property type="entry name" value="DEHYDROGENASES, SHORT CHAIN"/>
    <property type="match status" value="1"/>
</dbReference>
<dbReference type="AlphaFoldDB" id="A0A6A6JY03"/>
<dbReference type="PANTHER" id="PTHR24321:SF8">
    <property type="entry name" value="ESTRADIOL 17-BETA-DEHYDROGENASE 8-RELATED"/>
    <property type="match status" value="1"/>
</dbReference>
<dbReference type="InterPro" id="IPR002347">
    <property type="entry name" value="SDR_fam"/>
</dbReference>
<dbReference type="GO" id="GO:0016491">
    <property type="term" value="F:oxidoreductase activity"/>
    <property type="evidence" value="ECO:0007669"/>
    <property type="project" value="UniProtKB-KW"/>
</dbReference>
<dbReference type="FunFam" id="3.40.50.720:FF:000084">
    <property type="entry name" value="Short-chain dehydrogenase reductase"/>
    <property type="match status" value="1"/>
</dbReference>
<comment type="similarity">
    <text evidence="1">Belongs to the short-chain dehydrogenases/reductases (SDR) family.</text>
</comment>
<dbReference type="SUPFAM" id="SSF51735">
    <property type="entry name" value="NAD(P)-binding Rossmann-fold domains"/>
    <property type="match status" value="1"/>
</dbReference>
<dbReference type="Gene3D" id="3.40.50.720">
    <property type="entry name" value="NAD(P)-binding Rossmann-like Domain"/>
    <property type="match status" value="1"/>
</dbReference>
<dbReference type="EMBL" id="ML986484">
    <property type="protein sequence ID" value="KAF2280963.1"/>
    <property type="molecule type" value="Genomic_DNA"/>
</dbReference>
<dbReference type="InterPro" id="IPR036291">
    <property type="entry name" value="NAD(P)-bd_dom_sf"/>
</dbReference>
<evidence type="ECO:0000256" key="1">
    <source>
        <dbReference type="ARBA" id="ARBA00006484"/>
    </source>
</evidence>